<evidence type="ECO:0000256" key="2">
    <source>
        <dbReference type="PROSITE-ProRule" id="PRU00335"/>
    </source>
</evidence>
<dbReference type="Pfam" id="PF00440">
    <property type="entry name" value="TetR_N"/>
    <property type="match status" value="1"/>
</dbReference>
<dbReference type="PROSITE" id="PS01081">
    <property type="entry name" value="HTH_TETR_1"/>
    <property type="match status" value="1"/>
</dbReference>
<dbReference type="PRINTS" id="PR00455">
    <property type="entry name" value="HTHTETR"/>
</dbReference>
<dbReference type="RefSeq" id="WP_406793967.1">
    <property type="nucleotide sequence ID" value="NZ_JBJHZX010000039.1"/>
</dbReference>
<dbReference type="Proteomes" id="UP001623660">
    <property type="component" value="Unassembled WGS sequence"/>
</dbReference>
<name>A0ABW8SQ18_9CLOT</name>
<organism evidence="4 5">
    <name type="scientific">Candidatus Clostridium eludens</name>
    <dbReference type="NCBI Taxonomy" id="3381663"/>
    <lineage>
        <taxon>Bacteria</taxon>
        <taxon>Bacillati</taxon>
        <taxon>Bacillota</taxon>
        <taxon>Clostridia</taxon>
        <taxon>Eubacteriales</taxon>
        <taxon>Clostridiaceae</taxon>
        <taxon>Clostridium</taxon>
    </lineage>
</organism>
<dbReference type="InterPro" id="IPR050624">
    <property type="entry name" value="HTH-type_Tx_Regulator"/>
</dbReference>
<dbReference type="Gene3D" id="1.10.357.10">
    <property type="entry name" value="Tetracycline Repressor, domain 2"/>
    <property type="match status" value="1"/>
</dbReference>
<feature type="DNA-binding region" description="H-T-H motif" evidence="2">
    <location>
        <begin position="33"/>
        <end position="52"/>
    </location>
</feature>
<dbReference type="PROSITE" id="PS50977">
    <property type="entry name" value="HTH_TETR_2"/>
    <property type="match status" value="1"/>
</dbReference>
<dbReference type="PANTHER" id="PTHR43479:SF11">
    <property type="entry name" value="ACREF_ENVCD OPERON REPRESSOR-RELATED"/>
    <property type="match status" value="1"/>
</dbReference>
<proteinExistence type="predicted"/>
<reference evidence="4 5" key="1">
    <citation type="submission" date="2024-11" db="EMBL/GenBank/DDBJ databases">
        <authorList>
            <person name="Heng Y.C."/>
            <person name="Lim A.C.H."/>
            <person name="Lee J.K.Y."/>
            <person name="Kittelmann S."/>
        </authorList>
    </citation>
    <scope>NUCLEOTIDE SEQUENCE [LARGE SCALE GENOMIC DNA]</scope>
    <source>
        <strain evidence="4 5">WILCCON 0269</strain>
    </source>
</reference>
<evidence type="ECO:0000313" key="4">
    <source>
        <dbReference type="EMBL" id="MFL0197863.1"/>
    </source>
</evidence>
<dbReference type="EMBL" id="JBJHZX010000039">
    <property type="protein sequence ID" value="MFL0197863.1"/>
    <property type="molecule type" value="Genomic_DNA"/>
</dbReference>
<evidence type="ECO:0000313" key="5">
    <source>
        <dbReference type="Proteomes" id="UP001623660"/>
    </source>
</evidence>
<evidence type="ECO:0000256" key="1">
    <source>
        <dbReference type="ARBA" id="ARBA00023125"/>
    </source>
</evidence>
<dbReference type="InterPro" id="IPR023772">
    <property type="entry name" value="DNA-bd_HTH_TetR-type_CS"/>
</dbReference>
<dbReference type="InterPro" id="IPR009057">
    <property type="entry name" value="Homeodomain-like_sf"/>
</dbReference>
<protein>
    <submittedName>
        <fullName evidence="4">TetR/AcrR family transcriptional regulator</fullName>
    </submittedName>
</protein>
<keyword evidence="5" id="KW-1185">Reference proteome</keyword>
<sequence>MLRAFQQLPIDKQQKILDSAASVFAEEGYHFASISSICKSAEISNGALYKYFKNKESLYFSVVDYMINLVENSLYKKYIVNVDSLYDGIYKLLKGLSKFTECYPDYICIYCDLGSSSMNRFASVIAQKFKNATSMYTIKMIEESKQRGEIDSNINTSIASYMVDNYITFFAYSLVSEYHSERFKSFFIKENRKITEDEAIDLIVESLKQAFRK</sequence>
<dbReference type="InterPro" id="IPR001647">
    <property type="entry name" value="HTH_TetR"/>
</dbReference>
<dbReference type="PANTHER" id="PTHR43479">
    <property type="entry name" value="ACREF/ENVCD OPERON REPRESSOR-RELATED"/>
    <property type="match status" value="1"/>
</dbReference>
<comment type="caution">
    <text evidence="4">The sequence shown here is derived from an EMBL/GenBank/DDBJ whole genome shotgun (WGS) entry which is preliminary data.</text>
</comment>
<gene>
    <name evidence="4" type="ORF">ACJDU8_20165</name>
</gene>
<evidence type="ECO:0000259" key="3">
    <source>
        <dbReference type="PROSITE" id="PS50977"/>
    </source>
</evidence>
<accession>A0ABW8SQ18</accession>
<keyword evidence="1 2" id="KW-0238">DNA-binding</keyword>
<feature type="domain" description="HTH tetR-type" evidence="3">
    <location>
        <begin position="10"/>
        <end position="70"/>
    </location>
</feature>
<dbReference type="SUPFAM" id="SSF46689">
    <property type="entry name" value="Homeodomain-like"/>
    <property type="match status" value="1"/>
</dbReference>